<keyword evidence="4" id="KW-0234">DNA repair</keyword>
<evidence type="ECO:0008006" key="8">
    <source>
        <dbReference type="Google" id="ProtNLM"/>
    </source>
</evidence>
<dbReference type="Gene3D" id="3.70.10.10">
    <property type="match status" value="1"/>
</dbReference>
<reference evidence="7" key="1">
    <citation type="journal article" date="2015" name="Proc. Natl. Acad. Sci. U.S.A.">
        <title>Genome sequence of the Asian Tiger mosquito, Aedes albopictus, reveals insights into its biology, genetics, and evolution.</title>
        <authorList>
            <person name="Chen X.G."/>
            <person name="Jiang X."/>
            <person name="Gu J."/>
            <person name="Xu M."/>
            <person name="Wu Y."/>
            <person name="Deng Y."/>
            <person name="Zhang C."/>
            <person name="Bonizzoni M."/>
            <person name="Dermauw W."/>
            <person name="Vontas J."/>
            <person name="Armbruster P."/>
            <person name="Huang X."/>
            <person name="Yang Y."/>
            <person name="Zhang H."/>
            <person name="He W."/>
            <person name="Peng H."/>
            <person name="Liu Y."/>
            <person name="Wu K."/>
            <person name="Chen J."/>
            <person name="Lirakis M."/>
            <person name="Topalis P."/>
            <person name="Van Leeuwen T."/>
            <person name="Hall A.B."/>
            <person name="Jiang X."/>
            <person name="Thorpe C."/>
            <person name="Mueller R.L."/>
            <person name="Sun C."/>
            <person name="Waterhouse R.M."/>
            <person name="Yan G."/>
            <person name="Tu Z.J."/>
            <person name="Fang X."/>
            <person name="James A.A."/>
        </authorList>
    </citation>
    <scope>NUCLEOTIDE SEQUENCE [LARGE SCALE GENOMIC DNA]</scope>
    <source>
        <strain evidence="7">Foshan</strain>
    </source>
</reference>
<keyword evidence="5" id="KW-0539">Nucleus</keyword>
<evidence type="ECO:0000256" key="1">
    <source>
        <dbReference type="ARBA" id="ARBA00004123"/>
    </source>
</evidence>
<dbReference type="SUPFAM" id="SSF55979">
    <property type="entry name" value="DNA clamp"/>
    <property type="match status" value="1"/>
</dbReference>
<accession>A0ABM1XY94</accession>
<reference evidence="6" key="2">
    <citation type="submission" date="2025-05" db="UniProtKB">
        <authorList>
            <consortium name="EnsemblMetazoa"/>
        </authorList>
    </citation>
    <scope>IDENTIFICATION</scope>
    <source>
        <strain evidence="6">Foshan</strain>
    </source>
</reference>
<protein>
    <recommendedName>
        <fullName evidence="8">Cell cycle checkpoint protein RAD1</fullName>
    </recommendedName>
</protein>
<dbReference type="PRINTS" id="PR01246">
    <property type="entry name" value="RAD1REPAIR"/>
</dbReference>
<dbReference type="InterPro" id="IPR003011">
    <property type="entry name" value="Cell_cycle_checkpoint_Rad1"/>
</dbReference>
<dbReference type="Pfam" id="PF02144">
    <property type="entry name" value="Rad1"/>
    <property type="match status" value="1"/>
</dbReference>
<dbReference type="InterPro" id="IPR003021">
    <property type="entry name" value="Rad1_Rec1_Rad17"/>
</dbReference>
<dbReference type="Proteomes" id="UP000069940">
    <property type="component" value="Unassembled WGS sequence"/>
</dbReference>
<dbReference type="PRINTS" id="PR01245">
    <property type="entry name" value="RAD1REC1"/>
</dbReference>
<comment type="subcellular location">
    <subcellularLocation>
        <location evidence="1">Nucleus</location>
    </subcellularLocation>
</comment>
<dbReference type="GeneID" id="109422607"/>
<dbReference type="EnsemblMetazoa" id="AALFPA23_003943.R4643">
    <property type="protein sequence ID" value="AALFPA23_003943.P4643"/>
    <property type="gene ID" value="AALFPA23_003943"/>
</dbReference>
<sequence length="321" mass="36137">MLHTKPLLAKGVLHNRKMLTQSQFSQIQFSAVLNSYTMFYNVAKAINFVDNATVQLSADGVKVVVEDCKTVQATAYITKACFSEYQIAQPRKRKSIAMDGEDHETADDNEPLTSFGLNLKVFTDCLSMFMDGDYDSTMKMLYKGDGAPLVVILERRCEDELITECSVKTMEALEILDYDFEEDQVCSKVSIKGQDFFALLSEMDRNCREVELFISPDAPHFKFSTFDELGSESSFEITNSSDMLISFHSTETTTNRYQFAHFKLVMKTLALASKIALRTNKDGLLGLQVMIENSESSNIFVEYFVMPLCDGDANDTVISCD</sequence>
<evidence type="ECO:0000256" key="2">
    <source>
        <dbReference type="ARBA" id="ARBA00010991"/>
    </source>
</evidence>
<evidence type="ECO:0000313" key="7">
    <source>
        <dbReference type="Proteomes" id="UP000069940"/>
    </source>
</evidence>
<dbReference type="PANTHER" id="PTHR10870:SF0">
    <property type="entry name" value="CELL CYCLE CHECKPOINT PROTEIN RAD1"/>
    <property type="match status" value="1"/>
</dbReference>
<evidence type="ECO:0000256" key="5">
    <source>
        <dbReference type="ARBA" id="ARBA00023242"/>
    </source>
</evidence>
<proteinExistence type="inferred from homology"/>
<dbReference type="PANTHER" id="PTHR10870">
    <property type="entry name" value="CELL CYCLE CHECKPOINT PROTEIN RAD1"/>
    <property type="match status" value="1"/>
</dbReference>
<evidence type="ECO:0000256" key="3">
    <source>
        <dbReference type="ARBA" id="ARBA00022763"/>
    </source>
</evidence>
<name>A0ABM1XY94_AEDAL</name>
<keyword evidence="3" id="KW-0227">DNA damage</keyword>
<keyword evidence="7" id="KW-1185">Reference proteome</keyword>
<evidence type="ECO:0000256" key="4">
    <source>
        <dbReference type="ARBA" id="ARBA00023204"/>
    </source>
</evidence>
<evidence type="ECO:0000313" key="6">
    <source>
        <dbReference type="EnsemblMetazoa" id="AALFPA23_003943.P4643"/>
    </source>
</evidence>
<organism evidence="6 7">
    <name type="scientific">Aedes albopictus</name>
    <name type="common">Asian tiger mosquito</name>
    <name type="synonym">Stegomyia albopicta</name>
    <dbReference type="NCBI Taxonomy" id="7160"/>
    <lineage>
        <taxon>Eukaryota</taxon>
        <taxon>Metazoa</taxon>
        <taxon>Ecdysozoa</taxon>
        <taxon>Arthropoda</taxon>
        <taxon>Hexapoda</taxon>
        <taxon>Insecta</taxon>
        <taxon>Pterygota</taxon>
        <taxon>Neoptera</taxon>
        <taxon>Endopterygota</taxon>
        <taxon>Diptera</taxon>
        <taxon>Nematocera</taxon>
        <taxon>Culicoidea</taxon>
        <taxon>Culicidae</taxon>
        <taxon>Culicinae</taxon>
        <taxon>Aedini</taxon>
        <taxon>Aedes</taxon>
        <taxon>Stegomyia</taxon>
    </lineage>
</organism>
<dbReference type="RefSeq" id="XP_019552956.2">
    <property type="nucleotide sequence ID" value="XM_019697411.3"/>
</dbReference>
<dbReference type="InterPro" id="IPR046938">
    <property type="entry name" value="DNA_clamp_sf"/>
</dbReference>
<comment type="similarity">
    <text evidence="2">Belongs to the rad1 family.</text>
</comment>